<reference evidence="15 16" key="1">
    <citation type="submission" date="2019-04" db="EMBL/GenBank/DDBJ databases">
        <title>Friends and foes A comparative genomics study of 23 Aspergillus species from section Flavi.</title>
        <authorList>
            <consortium name="DOE Joint Genome Institute"/>
            <person name="Kjaerbolling I."/>
            <person name="Vesth T."/>
            <person name="Frisvad J.C."/>
            <person name="Nybo J.L."/>
            <person name="Theobald S."/>
            <person name="Kildgaard S."/>
            <person name="Isbrandt T."/>
            <person name="Kuo A."/>
            <person name="Sato A."/>
            <person name="Lyhne E.K."/>
            <person name="Kogle M.E."/>
            <person name="Wiebenga A."/>
            <person name="Kun R.S."/>
            <person name="Lubbers R.J."/>
            <person name="Makela M.R."/>
            <person name="Barry K."/>
            <person name="Chovatia M."/>
            <person name="Clum A."/>
            <person name="Daum C."/>
            <person name="Haridas S."/>
            <person name="He G."/>
            <person name="LaButti K."/>
            <person name="Lipzen A."/>
            <person name="Mondo S."/>
            <person name="Riley R."/>
            <person name="Salamov A."/>
            <person name="Simmons B.A."/>
            <person name="Magnuson J.K."/>
            <person name="Henrissat B."/>
            <person name="Mortensen U.H."/>
            <person name="Larsen T.O."/>
            <person name="Devries R.P."/>
            <person name="Grigoriev I.V."/>
            <person name="Machida M."/>
            <person name="Baker S.E."/>
            <person name="Andersen M.R."/>
        </authorList>
    </citation>
    <scope>NUCLEOTIDE SEQUENCE [LARGE SCALE GENOMIC DNA]</scope>
    <source>
        <strain evidence="15 16">CBS 151.66</strain>
    </source>
</reference>
<evidence type="ECO:0000259" key="14">
    <source>
        <dbReference type="PROSITE" id="PS51479"/>
    </source>
</evidence>
<dbReference type="EC" id="3.1.3.16" evidence="12"/>
<dbReference type="GO" id="GO:0043175">
    <property type="term" value="F:RNA polymerase core enzyme binding"/>
    <property type="evidence" value="ECO:0007669"/>
    <property type="project" value="UniProtKB-UniRule"/>
</dbReference>
<proteinExistence type="inferred from homology"/>
<dbReference type="Proteomes" id="UP000326565">
    <property type="component" value="Unassembled WGS sequence"/>
</dbReference>
<keyword evidence="5 12" id="KW-0378">Hydrolase</keyword>
<dbReference type="FunFam" id="1.25.40.820:FF:000004">
    <property type="entry name" value="Putative RNA polymerase II subunit B1 CTD phosphatase rtr1"/>
    <property type="match status" value="1"/>
</dbReference>
<keyword evidence="7 12" id="KW-0904">Protein phosphatase</keyword>
<sequence>MSTHQSNLKTSLPSAYAASTQTASQSNMRHAPRKPNVSRQQNGQLPNKPDADPRHLAIALHHAHRIQAQKDSESLILDRILELVTFPSSPSADPASPSLEDARAFKTALTPFQPTDYDNLIQERNIEGLCGYGLCPREHRKSDSRGTYRITWGVKGSGPGGRGRDMNIVPREKLEMWCSDECAERALYIRVQLAEEPVWERRADDIRGKNLLLLEEGRAMTQRGKGKAKSSATVGEVTGQLDNLYMDKTPGSSNLAGDMSKLSVRDGAHSHELALERGDSNPALQAGRVDVQIQEKGNLSYVNVTAPEMRPGDDKGSSIEGYVPQEF</sequence>
<evidence type="ECO:0000256" key="4">
    <source>
        <dbReference type="ARBA" id="ARBA00022771"/>
    </source>
</evidence>
<keyword evidence="4 12" id="KW-0863">Zinc-finger</keyword>
<evidence type="ECO:0000256" key="2">
    <source>
        <dbReference type="ARBA" id="ARBA00005676"/>
    </source>
</evidence>
<comment type="catalytic activity">
    <reaction evidence="10 12">
        <text>O-phospho-L-threonyl-[protein] + H2O = L-threonyl-[protein] + phosphate</text>
        <dbReference type="Rhea" id="RHEA:47004"/>
        <dbReference type="Rhea" id="RHEA-COMP:11060"/>
        <dbReference type="Rhea" id="RHEA-COMP:11605"/>
        <dbReference type="ChEBI" id="CHEBI:15377"/>
        <dbReference type="ChEBI" id="CHEBI:30013"/>
        <dbReference type="ChEBI" id="CHEBI:43474"/>
        <dbReference type="ChEBI" id="CHEBI:61977"/>
        <dbReference type="EC" id="3.1.3.16"/>
    </reaction>
</comment>
<dbReference type="Gene3D" id="1.25.40.820">
    <property type="match status" value="1"/>
</dbReference>
<feature type="domain" description="RTR1-type" evidence="14">
    <location>
        <begin position="107"/>
        <end position="202"/>
    </location>
</feature>
<accession>A0A5N5WYS1</accession>
<feature type="region of interest" description="Disordered" evidence="13">
    <location>
        <begin position="1"/>
        <end position="52"/>
    </location>
</feature>
<dbReference type="PANTHER" id="PTHR14732">
    <property type="entry name" value="RNA POLYMERASE II SUBUNIT B1 CTD PHOSPHATASE RPAP2-RELATED"/>
    <property type="match status" value="1"/>
</dbReference>
<evidence type="ECO:0000313" key="15">
    <source>
        <dbReference type="EMBL" id="KAB8073479.1"/>
    </source>
</evidence>
<dbReference type="InterPro" id="IPR007308">
    <property type="entry name" value="Rtr1/RPAP2_dom"/>
</dbReference>
<feature type="compositionally biased region" description="Polar residues" evidence="13">
    <location>
        <begin position="1"/>
        <end position="13"/>
    </location>
</feature>
<gene>
    <name evidence="15" type="ORF">BDV29DRAFT_175455</name>
</gene>
<comment type="subcellular location">
    <subcellularLocation>
        <location evidence="1 12">Nucleus</location>
    </subcellularLocation>
</comment>
<evidence type="ECO:0000256" key="9">
    <source>
        <dbReference type="ARBA" id="ARBA00047761"/>
    </source>
</evidence>
<dbReference type="PROSITE" id="PS51479">
    <property type="entry name" value="ZF_RTR1"/>
    <property type="match status" value="1"/>
</dbReference>
<dbReference type="GO" id="GO:0005737">
    <property type="term" value="C:cytoplasm"/>
    <property type="evidence" value="ECO:0007669"/>
    <property type="project" value="TreeGrafter"/>
</dbReference>
<keyword evidence="6 12" id="KW-0862">Zinc</keyword>
<evidence type="ECO:0000256" key="8">
    <source>
        <dbReference type="ARBA" id="ARBA00023242"/>
    </source>
</evidence>
<dbReference type="PANTHER" id="PTHR14732:SF0">
    <property type="entry name" value="RNA POLYMERASE II SUBUNIT B1 CTD PHOSPHATASE RPAP2-RELATED"/>
    <property type="match status" value="1"/>
</dbReference>
<dbReference type="AlphaFoldDB" id="A0A5N5WYS1"/>
<organism evidence="15 16">
    <name type="scientific">Aspergillus leporis</name>
    <dbReference type="NCBI Taxonomy" id="41062"/>
    <lineage>
        <taxon>Eukaryota</taxon>
        <taxon>Fungi</taxon>
        <taxon>Dikarya</taxon>
        <taxon>Ascomycota</taxon>
        <taxon>Pezizomycotina</taxon>
        <taxon>Eurotiomycetes</taxon>
        <taxon>Eurotiomycetidae</taxon>
        <taxon>Eurotiales</taxon>
        <taxon>Aspergillaceae</taxon>
        <taxon>Aspergillus</taxon>
        <taxon>Aspergillus subgen. Circumdati</taxon>
    </lineage>
</organism>
<dbReference type="InterPro" id="IPR039693">
    <property type="entry name" value="Rtr1/RPAP2"/>
</dbReference>
<comment type="function">
    <text evidence="12">Putative RNA polymerase II subunit B1 C-terminal domain (CTD) phosphatase involved in RNA polymerase II transcription regulation.</text>
</comment>
<evidence type="ECO:0000256" key="1">
    <source>
        <dbReference type="ARBA" id="ARBA00004123"/>
    </source>
</evidence>
<evidence type="ECO:0000313" key="16">
    <source>
        <dbReference type="Proteomes" id="UP000326565"/>
    </source>
</evidence>
<dbReference type="Pfam" id="PF04181">
    <property type="entry name" value="RPAP2_Rtr1"/>
    <property type="match status" value="1"/>
</dbReference>
<dbReference type="OrthoDB" id="2590500at2759"/>
<evidence type="ECO:0000256" key="5">
    <source>
        <dbReference type="ARBA" id="ARBA00022801"/>
    </source>
</evidence>
<dbReference type="GO" id="GO:0008270">
    <property type="term" value="F:zinc ion binding"/>
    <property type="evidence" value="ECO:0007669"/>
    <property type="project" value="UniProtKB-KW"/>
</dbReference>
<comment type="catalytic activity">
    <reaction evidence="9 12">
        <text>O-phospho-L-seryl-[protein] + H2O = L-seryl-[protein] + phosphate</text>
        <dbReference type="Rhea" id="RHEA:20629"/>
        <dbReference type="Rhea" id="RHEA-COMP:9863"/>
        <dbReference type="Rhea" id="RHEA-COMP:11604"/>
        <dbReference type="ChEBI" id="CHEBI:15377"/>
        <dbReference type="ChEBI" id="CHEBI:29999"/>
        <dbReference type="ChEBI" id="CHEBI:43474"/>
        <dbReference type="ChEBI" id="CHEBI:83421"/>
        <dbReference type="EC" id="3.1.3.16"/>
    </reaction>
</comment>
<keyword evidence="8 12" id="KW-0539">Nucleus</keyword>
<dbReference type="GO" id="GO:0005634">
    <property type="term" value="C:nucleus"/>
    <property type="evidence" value="ECO:0007669"/>
    <property type="project" value="UniProtKB-SubCell"/>
</dbReference>
<protein>
    <recommendedName>
        <fullName evidence="12">RNA polymerase II subunit B1 CTD phosphatase RPAP2 homolog</fullName>
        <ecNumber evidence="12">3.1.3.16</ecNumber>
    </recommendedName>
</protein>
<evidence type="ECO:0000256" key="10">
    <source>
        <dbReference type="ARBA" id="ARBA00048336"/>
    </source>
</evidence>
<dbReference type="EMBL" id="ML732226">
    <property type="protein sequence ID" value="KAB8073479.1"/>
    <property type="molecule type" value="Genomic_DNA"/>
</dbReference>
<evidence type="ECO:0000256" key="11">
    <source>
        <dbReference type="PROSITE-ProRule" id="PRU00812"/>
    </source>
</evidence>
<evidence type="ECO:0000256" key="6">
    <source>
        <dbReference type="ARBA" id="ARBA00022833"/>
    </source>
</evidence>
<name>A0A5N5WYS1_9EURO</name>
<evidence type="ECO:0000256" key="12">
    <source>
        <dbReference type="RuleBase" id="RU367080"/>
    </source>
</evidence>
<keyword evidence="16" id="KW-1185">Reference proteome</keyword>
<feature type="compositionally biased region" description="Low complexity" evidence="13">
    <location>
        <begin position="14"/>
        <end position="26"/>
    </location>
</feature>
<comment type="similarity">
    <text evidence="2 11 12">Belongs to the RPAP2 family.</text>
</comment>
<evidence type="ECO:0000256" key="7">
    <source>
        <dbReference type="ARBA" id="ARBA00022912"/>
    </source>
</evidence>
<evidence type="ECO:0000256" key="13">
    <source>
        <dbReference type="SAM" id="MobiDB-lite"/>
    </source>
</evidence>
<dbReference type="InterPro" id="IPR038534">
    <property type="entry name" value="Rtr1/RPAP2_sf"/>
</dbReference>
<evidence type="ECO:0000256" key="3">
    <source>
        <dbReference type="ARBA" id="ARBA00022723"/>
    </source>
</evidence>
<dbReference type="GO" id="GO:0008420">
    <property type="term" value="F:RNA polymerase II CTD heptapeptide repeat phosphatase activity"/>
    <property type="evidence" value="ECO:0007669"/>
    <property type="project" value="UniProtKB-UniRule"/>
</dbReference>
<feature type="region of interest" description="Disordered" evidence="13">
    <location>
        <begin position="307"/>
        <end position="327"/>
    </location>
</feature>
<keyword evidence="3 12" id="KW-0479">Metal-binding</keyword>